<feature type="region of interest" description="Disordered" evidence="1">
    <location>
        <begin position="261"/>
        <end position="298"/>
    </location>
</feature>
<dbReference type="EMBL" id="JAHRHY010000010">
    <property type="protein sequence ID" value="KAG9066471.1"/>
    <property type="molecule type" value="Genomic_DNA"/>
</dbReference>
<dbReference type="Gene3D" id="2.60.40.640">
    <property type="match status" value="1"/>
</dbReference>
<evidence type="ECO:0000313" key="3">
    <source>
        <dbReference type="EMBL" id="KAG9066471.1"/>
    </source>
</evidence>
<evidence type="ECO:0000259" key="2">
    <source>
        <dbReference type="Pfam" id="PF13002"/>
    </source>
</evidence>
<feature type="compositionally biased region" description="Low complexity" evidence="1">
    <location>
        <begin position="274"/>
        <end position="297"/>
    </location>
</feature>
<accession>A0A9P7XSR4</accession>
<gene>
    <name evidence="3" type="ORF">KI688_001697</name>
</gene>
<reference evidence="3" key="1">
    <citation type="submission" date="2021-06" db="EMBL/GenBank/DDBJ databases">
        <title>Genome Sequence of Mortierella hyaline Strain SCG-10, a Cold-Adapted, Nitrate-Reducing Fungus Isolated from Soil in Minnesota, USA.</title>
        <authorList>
            <person name="Aldossari N."/>
        </authorList>
    </citation>
    <scope>NUCLEOTIDE SEQUENCE</scope>
    <source>
        <strain evidence="3">SCG-10</strain>
    </source>
</reference>
<evidence type="ECO:0000256" key="1">
    <source>
        <dbReference type="SAM" id="MobiDB-lite"/>
    </source>
</evidence>
<name>A0A9P7XSR4_9FUNG</name>
<dbReference type="Pfam" id="PF13002">
    <property type="entry name" value="LDB19"/>
    <property type="match status" value="1"/>
</dbReference>
<organism evidence="3 4">
    <name type="scientific">Linnemannia hyalina</name>
    <dbReference type="NCBI Taxonomy" id="64524"/>
    <lineage>
        <taxon>Eukaryota</taxon>
        <taxon>Fungi</taxon>
        <taxon>Fungi incertae sedis</taxon>
        <taxon>Mucoromycota</taxon>
        <taxon>Mortierellomycotina</taxon>
        <taxon>Mortierellomycetes</taxon>
        <taxon>Mortierellales</taxon>
        <taxon>Mortierellaceae</taxon>
        <taxon>Linnemannia</taxon>
    </lineage>
</organism>
<evidence type="ECO:0000313" key="4">
    <source>
        <dbReference type="Proteomes" id="UP000707451"/>
    </source>
</evidence>
<dbReference type="InterPro" id="IPR024391">
    <property type="entry name" value="LDB19_N"/>
</dbReference>
<dbReference type="AlphaFoldDB" id="A0A9P7XSR4"/>
<dbReference type="InterPro" id="IPR014752">
    <property type="entry name" value="Arrestin-like_C"/>
</dbReference>
<keyword evidence="4" id="KW-1185">Reference proteome</keyword>
<protein>
    <recommendedName>
        <fullName evidence="2">LDB19 N-terminal domain-containing protein</fullName>
    </recommendedName>
</protein>
<dbReference type="Proteomes" id="UP000707451">
    <property type="component" value="Unassembled WGS sequence"/>
</dbReference>
<proteinExistence type="predicted"/>
<feature type="region of interest" description="Disordered" evidence="1">
    <location>
        <begin position="436"/>
        <end position="456"/>
    </location>
</feature>
<dbReference type="OrthoDB" id="2428453at2759"/>
<feature type="domain" description="LDB19 N-terminal" evidence="2">
    <location>
        <begin position="88"/>
        <end position="236"/>
    </location>
</feature>
<sequence length="481" mass="52229">MNSYTIETVLETREPGVIELFGNAPGVVHKVSGVVHLHVDKTIHLKELSVVFLCEAVVGYRSSVISTSSDPMTIYRNQFDAIPASSSSSTEYTPGDYTFPFQLAIPSDLSTTDSTKLISQEFIWMYHLTTIAVPANLTKGSTISSLFQKRKTIQMPLVLRKCVVEQSGRNSVRCNARRDGRSEKDGGFMAVIFVPQVVNVKQTIVPITVQMKGSGGGKRWKVKEIQAQMIQTEKVVHNSPEAYNSMEGLRRMIPIGIQDDPMAPKKFKKPTHRSSATATTPSATTDNANPNTNASASVGSMINTTQTKTISNLVSVKDPNQYTEGVHSSPGQDYSETFELDLTAGEKLVNASGNQTEVLTSEVLPWVTISHAVRFRVLFEDAGGEKPLVVKAPVQVAYVVGRESINLASGRPVLQGQVVESAAGVDEWMYSESAPGYEYSPDGAQDGGLGDVLPGYGEDVGRSNLLDSNLRSNQEYGLSVK</sequence>
<comment type="caution">
    <text evidence="3">The sequence shown here is derived from an EMBL/GenBank/DDBJ whole genome shotgun (WGS) entry which is preliminary data.</text>
</comment>